<feature type="domain" description="PPC" evidence="1">
    <location>
        <begin position="7"/>
        <end position="146"/>
    </location>
</feature>
<reference evidence="2 3" key="1">
    <citation type="submission" date="2018-08" db="EMBL/GenBank/DDBJ databases">
        <title>Acidipila sp. 4G-K13, an acidobacterium isolated from forest soil.</title>
        <authorList>
            <person name="Gao Z.-H."/>
            <person name="Qiu L.-H."/>
        </authorList>
    </citation>
    <scope>NUCLEOTIDE SEQUENCE [LARGE SCALE GENOMIC DNA]</scope>
    <source>
        <strain evidence="2 3">4G-K13</strain>
    </source>
</reference>
<evidence type="ECO:0000313" key="2">
    <source>
        <dbReference type="EMBL" id="RFU16161.1"/>
    </source>
</evidence>
<dbReference type="Pfam" id="PF03479">
    <property type="entry name" value="PCC"/>
    <property type="match status" value="1"/>
</dbReference>
<dbReference type="PIRSF" id="PIRSF016702">
    <property type="entry name" value="DNA_bp_PD1"/>
    <property type="match status" value="1"/>
</dbReference>
<dbReference type="AlphaFoldDB" id="A0A372IN41"/>
<dbReference type="EMBL" id="QVQT01000004">
    <property type="protein sequence ID" value="RFU16161.1"/>
    <property type="molecule type" value="Genomic_DNA"/>
</dbReference>
<evidence type="ECO:0000259" key="1">
    <source>
        <dbReference type="PROSITE" id="PS51742"/>
    </source>
</evidence>
<sequence length="147" mass="16160">MKSRLIAEEKTQTWILVFDAGDEVASTLKKFAEEHHLAGSSFKAVGALSGVKVGWFNRETKKYETSADLKEQVELLSLIGDIALTPDGKPQVHAHIVVGKRDGTAHGGHLLEAHVWPTLELVLTETPAHLRKQHDPESGLALIRIED</sequence>
<accession>A0A372IN41</accession>
<keyword evidence="3" id="KW-1185">Reference proteome</keyword>
<protein>
    <submittedName>
        <fullName evidence="2">DUF296 domain-containing protein</fullName>
    </submittedName>
</protein>
<dbReference type="PANTHER" id="PTHR34988">
    <property type="entry name" value="PROTEIN, PUTATIVE-RELATED"/>
    <property type="match status" value="1"/>
</dbReference>
<dbReference type="PANTHER" id="PTHR34988:SF1">
    <property type="entry name" value="DNA-BINDING PROTEIN"/>
    <property type="match status" value="1"/>
</dbReference>
<comment type="caution">
    <text evidence="2">The sequence shown here is derived from an EMBL/GenBank/DDBJ whole genome shotgun (WGS) entry which is preliminary data.</text>
</comment>
<dbReference type="OrthoDB" id="9798999at2"/>
<organism evidence="2 3">
    <name type="scientific">Paracidobacterium acidisoli</name>
    <dbReference type="NCBI Taxonomy" id="2303751"/>
    <lineage>
        <taxon>Bacteria</taxon>
        <taxon>Pseudomonadati</taxon>
        <taxon>Acidobacteriota</taxon>
        <taxon>Terriglobia</taxon>
        <taxon>Terriglobales</taxon>
        <taxon>Acidobacteriaceae</taxon>
        <taxon>Paracidobacterium</taxon>
    </lineage>
</organism>
<dbReference type="CDD" id="cd11378">
    <property type="entry name" value="DUF296"/>
    <property type="match status" value="1"/>
</dbReference>
<dbReference type="SUPFAM" id="SSF117856">
    <property type="entry name" value="AF0104/ALDC/Ptd012-like"/>
    <property type="match status" value="1"/>
</dbReference>
<dbReference type="RefSeq" id="WP_117300233.1">
    <property type="nucleotide sequence ID" value="NZ_QVQT02000004.1"/>
</dbReference>
<dbReference type="Gene3D" id="3.30.1330.80">
    <property type="entry name" value="Hypothetical protein, similar to alpha- acetolactate decarboxylase, domain 2"/>
    <property type="match status" value="1"/>
</dbReference>
<dbReference type="InterPro" id="IPR025707">
    <property type="entry name" value="DNA_bp_PD1"/>
</dbReference>
<name>A0A372IN41_9BACT</name>
<dbReference type="PROSITE" id="PS51742">
    <property type="entry name" value="PPC"/>
    <property type="match status" value="1"/>
</dbReference>
<dbReference type="InterPro" id="IPR005175">
    <property type="entry name" value="PPC_dom"/>
</dbReference>
<proteinExistence type="predicted"/>
<dbReference type="Proteomes" id="UP000264702">
    <property type="component" value="Unassembled WGS sequence"/>
</dbReference>
<evidence type="ECO:0000313" key="3">
    <source>
        <dbReference type="Proteomes" id="UP000264702"/>
    </source>
</evidence>
<gene>
    <name evidence="2" type="ORF">D0Y96_12145</name>
</gene>